<dbReference type="EMBL" id="CP111021">
    <property type="protein sequence ID" value="WAR16994.1"/>
    <property type="molecule type" value="Genomic_DNA"/>
</dbReference>
<organism evidence="1 2">
    <name type="scientific">Mya arenaria</name>
    <name type="common">Soft-shell clam</name>
    <dbReference type="NCBI Taxonomy" id="6604"/>
    <lineage>
        <taxon>Eukaryota</taxon>
        <taxon>Metazoa</taxon>
        <taxon>Spiralia</taxon>
        <taxon>Lophotrochozoa</taxon>
        <taxon>Mollusca</taxon>
        <taxon>Bivalvia</taxon>
        <taxon>Autobranchia</taxon>
        <taxon>Heteroconchia</taxon>
        <taxon>Euheterodonta</taxon>
        <taxon>Imparidentia</taxon>
        <taxon>Neoheterodontei</taxon>
        <taxon>Myida</taxon>
        <taxon>Myoidea</taxon>
        <taxon>Myidae</taxon>
        <taxon>Mya</taxon>
    </lineage>
</organism>
<sequence length="137" mass="15992">MQENHQQFIPGAHGQRMEQMQGREEALKILNKFNLGRAPSNSTLTFTYFHEIDAPQPKNMEKMSQLATLDEWEHLKCKEHNEKTCEQQGRLLDPPAIWVTDGCEHLQCEEYLEETCDQQRCLLDTPAMYDTTYSCLI</sequence>
<accession>A0ABY7F6J8</accession>
<gene>
    <name evidence="1" type="ORF">MAR_031588</name>
</gene>
<proteinExistence type="predicted"/>
<dbReference type="Proteomes" id="UP001164746">
    <property type="component" value="Chromosome 10"/>
</dbReference>
<name>A0ABY7F6J8_MYAAR</name>
<evidence type="ECO:0000313" key="1">
    <source>
        <dbReference type="EMBL" id="WAR16994.1"/>
    </source>
</evidence>
<protein>
    <submittedName>
        <fullName evidence="1">Uncharacterized protein</fullName>
    </submittedName>
</protein>
<evidence type="ECO:0000313" key="2">
    <source>
        <dbReference type="Proteomes" id="UP001164746"/>
    </source>
</evidence>
<reference evidence="1" key="1">
    <citation type="submission" date="2022-11" db="EMBL/GenBank/DDBJ databases">
        <title>Centuries of genome instability and evolution in soft-shell clam transmissible cancer (bioRxiv).</title>
        <authorList>
            <person name="Hart S.F.M."/>
            <person name="Yonemitsu M.A."/>
            <person name="Giersch R.M."/>
            <person name="Beal B.F."/>
            <person name="Arriagada G."/>
            <person name="Davis B.W."/>
            <person name="Ostrander E.A."/>
            <person name="Goff S.P."/>
            <person name="Metzger M.J."/>
        </authorList>
    </citation>
    <scope>NUCLEOTIDE SEQUENCE</scope>
    <source>
        <strain evidence="1">MELC-2E11</strain>
        <tissue evidence="1">Siphon/mantle</tissue>
    </source>
</reference>
<keyword evidence="2" id="KW-1185">Reference proteome</keyword>